<dbReference type="Proteomes" id="UP000193689">
    <property type="component" value="Unassembled WGS sequence"/>
</dbReference>
<reference evidence="2 3" key="1">
    <citation type="submission" date="2016-07" db="EMBL/GenBank/DDBJ databases">
        <title>Pervasive Adenine N6-methylation of Active Genes in Fungi.</title>
        <authorList>
            <consortium name="DOE Joint Genome Institute"/>
            <person name="Mondo S.J."/>
            <person name="Dannebaum R.O."/>
            <person name="Kuo R.C."/>
            <person name="Labutti K."/>
            <person name="Haridas S."/>
            <person name="Kuo A."/>
            <person name="Salamov A."/>
            <person name="Ahrendt S.R."/>
            <person name="Lipzen A."/>
            <person name="Sullivan W."/>
            <person name="Andreopoulos W.B."/>
            <person name="Clum A."/>
            <person name="Lindquist E."/>
            <person name="Daum C."/>
            <person name="Ramamoorthy G.K."/>
            <person name="Gryganskyi A."/>
            <person name="Culley D."/>
            <person name="Magnuson J.K."/>
            <person name="James T.Y."/>
            <person name="O'Malley M.A."/>
            <person name="Stajich J.E."/>
            <person name="Spatafora J.W."/>
            <person name="Visel A."/>
            <person name="Grigoriev I.V."/>
        </authorList>
    </citation>
    <scope>NUCLEOTIDE SEQUENCE [LARGE SCALE GENOMIC DNA]</scope>
    <source>
        <strain evidence="2 3">CBS 129021</strain>
    </source>
</reference>
<dbReference type="AlphaFoldDB" id="A0A1Y2DR22"/>
<name>A0A1Y2DR22_9PEZI</name>
<proteinExistence type="predicted"/>
<sequence>MGVALSVVCWAEEPWRPCRISLIRAPLAFRRWFISGCRQYHNRHLLHWSPLISFQSQSISLQSVGTSRFLRHWSISHGLRYRQVLGAAEARPDHRFNLRWRPYHHLGPSRAQRRSCCHLSPPTQVPLRKPPQGHLRRTDQPLLLWHLRLRLSVVQAITP</sequence>
<keyword evidence="3" id="KW-1185">Reference proteome</keyword>
<accession>A0A1Y2DR22</accession>
<gene>
    <name evidence="2" type="ORF">BCR38DRAFT_525927</name>
</gene>
<comment type="caution">
    <text evidence="2">The sequence shown here is derived from an EMBL/GenBank/DDBJ whole genome shotgun (WGS) entry which is preliminary data.</text>
</comment>
<dbReference type="InParanoid" id="A0A1Y2DR22"/>
<protein>
    <submittedName>
        <fullName evidence="2">Uncharacterized protein</fullName>
    </submittedName>
</protein>
<dbReference type="EMBL" id="MCFJ01000010">
    <property type="protein sequence ID" value="ORY61556.1"/>
    <property type="molecule type" value="Genomic_DNA"/>
</dbReference>
<evidence type="ECO:0000256" key="1">
    <source>
        <dbReference type="SAM" id="MobiDB-lite"/>
    </source>
</evidence>
<dbReference type="GeneID" id="63781547"/>
<feature type="region of interest" description="Disordered" evidence="1">
    <location>
        <begin position="113"/>
        <end position="133"/>
    </location>
</feature>
<evidence type="ECO:0000313" key="2">
    <source>
        <dbReference type="EMBL" id="ORY61556.1"/>
    </source>
</evidence>
<dbReference type="RefSeq" id="XP_040713633.1">
    <property type="nucleotide sequence ID" value="XM_040865335.1"/>
</dbReference>
<organism evidence="2 3">
    <name type="scientific">Pseudomassariella vexata</name>
    <dbReference type="NCBI Taxonomy" id="1141098"/>
    <lineage>
        <taxon>Eukaryota</taxon>
        <taxon>Fungi</taxon>
        <taxon>Dikarya</taxon>
        <taxon>Ascomycota</taxon>
        <taxon>Pezizomycotina</taxon>
        <taxon>Sordariomycetes</taxon>
        <taxon>Xylariomycetidae</taxon>
        <taxon>Amphisphaeriales</taxon>
        <taxon>Pseudomassariaceae</taxon>
        <taxon>Pseudomassariella</taxon>
    </lineage>
</organism>
<evidence type="ECO:0000313" key="3">
    <source>
        <dbReference type="Proteomes" id="UP000193689"/>
    </source>
</evidence>